<evidence type="ECO:0000256" key="6">
    <source>
        <dbReference type="ARBA" id="ARBA00022695"/>
    </source>
</evidence>
<dbReference type="InterPro" id="IPR022635">
    <property type="entry name" value="DNA_polIII_beta_C"/>
</dbReference>
<dbReference type="InterPro" id="IPR046938">
    <property type="entry name" value="DNA_clamp_sf"/>
</dbReference>
<protein>
    <recommendedName>
        <fullName evidence="3 10">Beta sliding clamp</fullName>
    </recommendedName>
</protein>
<dbReference type="PANTHER" id="PTHR30478:SF0">
    <property type="entry name" value="BETA SLIDING CLAMP"/>
    <property type="match status" value="1"/>
</dbReference>
<evidence type="ECO:0000256" key="1">
    <source>
        <dbReference type="ARBA" id="ARBA00004496"/>
    </source>
</evidence>
<organism evidence="14 15">
    <name type="scientific">Grylomicrobium aquisgranensis</name>
    <dbReference type="NCBI Taxonomy" id="2926318"/>
    <lineage>
        <taxon>Bacteria</taxon>
        <taxon>Bacillati</taxon>
        <taxon>Bacillota</taxon>
        <taxon>Erysipelotrichia</taxon>
        <taxon>Erysipelotrichales</taxon>
        <taxon>Erysipelotrichaceae</taxon>
        <taxon>Grylomicrobium</taxon>
    </lineage>
</organism>
<dbReference type="Gene3D" id="3.10.150.10">
    <property type="entry name" value="DNA Polymerase III, subunit A, domain 2"/>
    <property type="match status" value="1"/>
</dbReference>
<keyword evidence="5 10" id="KW-0808">Transferase</keyword>
<dbReference type="NCBIfam" id="TIGR00663">
    <property type="entry name" value="dnan"/>
    <property type="match status" value="1"/>
</dbReference>
<keyword evidence="9" id="KW-0238">DNA-binding</keyword>
<evidence type="ECO:0000256" key="7">
    <source>
        <dbReference type="ARBA" id="ARBA00022705"/>
    </source>
</evidence>
<dbReference type="Pfam" id="PF00712">
    <property type="entry name" value="DNA_pol3_beta"/>
    <property type="match status" value="1"/>
</dbReference>
<comment type="function">
    <text evidence="10">Confers DNA tethering and processivity to DNA polymerases and other proteins. Acts as a clamp, forming a ring around DNA (a reaction catalyzed by the clamp-loading complex) which diffuses in an ATP-independent manner freely and bidirectionally along dsDNA. Initially characterized for its ability to contact the catalytic subunit of DNA polymerase III (Pol III), a complex, multichain enzyme responsible for most of the replicative synthesis in bacteria; Pol III exhibits 3'-5' exonuclease proofreading activity. The beta chain is required for initiation of replication as well as for processivity of DNA replication.</text>
</comment>
<dbReference type="EMBL" id="JALBUR010000002">
    <property type="protein sequence ID" value="MDX8418808.1"/>
    <property type="molecule type" value="Genomic_DNA"/>
</dbReference>
<evidence type="ECO:0000256" key="4">
    <source>
        <dbReference type="ARBA" id="ARBA00022490"/>
    </source>
</evidence>
<dbReference type="AlphaFoldDB" id="A0AB35TZS8"/>
<comment type="similarity">
    <text evidence="2 10">Belongs to the beta sliding clamp family.</text>
</comment>
<dbReference type="InterPro" id="IPR001001">
    <property type="entry name" value="DNA_polIII_beta"/>
</dbReference>
<evidence type="ECO:0000256" key="9">
    <source>
        <dbReference type="ARBA" id="ARBA00023125"/>
    </source>
</evidence>
<dbReference type="GO" id="GO:0006271">
    <property type="term" value="P:DNA strand elongation involved in DNA replication"/>
    <property type="evidence" value="ECO:0007669"/>
    <property type="project" value="TreeGrafter"/>
</dbReference>
<evidence type="ECO:0000313" key="14">
    <source>
        <dbReference type="EMBL" id="MDX8418808.1"/>
    </source>
</evidence>
<dbReference type="InterPro" id="IPR022637">
    <property type="entry name" value="DNA_polIII_beta_cen"/>
</dbReference>
<dbReference type="Pfam" id="PF02768">
    <property type="entry name" value="DNA_pol3_beta_3"/>
    <property type="match status" value="1"/>
</dbReference>
<dbReference type="InterPro" id="IPR022634">
    <property type="entry name" value="DNA_polIII_beta_N"/>
</dbReference>
<keyword evidence="4 10" id="KW-0963">Cytoplasm</keyword>
<evidence type="ECO:0000256" key="5">
    <source>
        <dbReference type="ARBA" id="ARBA00022679"/>
    </source>
</evidence>
<evidence type="ECO:0000256" key="2">
    <source>
        <dbReference type="ARBA" id="ARBA00010752"/>
    </source>
</evidence>
<dbReference type="SMART" id="SM00480">
    <property type="entry name" value="POL3Bc"/>
    <property type="match status" value="1"/>
</dbReference>
<evidence type="ECO:0000256" key="8">
    <source>
        <dbReference type="ARBA" id="ARBA00022932"/>
    </source>
</evidence>
<evidence type="ECO:0000259" key="11">
    <source>
        <dbReference type="Pfam" id="PF00712"/>
    </source>
</evidence>
<proteinExistence type="inferred from homology"/>
<evidence type="ECO:0000313" key="15">
    <source>
        <dbReference type="Proteomes" id="UP001286174"/>
    </source>
</evidence>
<gene>
    <name evidence="14" type="primary">dnaN</name>
    <name evidence="14" type="ORF">MOZ60_01720</name>
</gene>
<dbReference type="GO" id="GO:0005737">
    <property type="term" value="C:cytoplasm"/>
    <property type="evidence" value="ECO:0007669"/>
    <property type="project" value="UniProtKB-SubCell"/>
</dbReference>
<evidence type="ECO:0000256" key="3">
    <source>
        <dbReference type="ARBA" id="ARBA00021035"/>
    </source>
</evidence>
<dbReference type="GO" id="GO:0008408">
    <property type="term" value="F:3'-5' exonuclease activity"/>
    <property type="evidence" value="ECO:0007669"/>
    <property type="project" value="InterPro"/>
</dbReference>
<evidence type="ECO:0000259" key="12">
    <source>
        <dbReference type="Pfam" id="PF02767"/>
    </source>
</evidence>
<dbReference type="GO" id="GO:0009360">
    <property type="term" value="C:DNA polymerase III complex"/>
    <property type="evidence" value="ECO:0007669"/>
    <property type="project" value="InterPro"/>
</dbReference>
<dbReference type="PIRSF" id="PIRSF000804">
    <property type="entry name" value="DNA_pol_III_b"/>
    <property type="match status" value="1"/>
</dbReference>
<feature type="domain" description="DNA polymerase III beta sliding clamp C-terminal" evidence="13">
    <location>
        <begin position="254"/>
        <end position="375"/>
    </location>
</feature>
<reference evidence="14 15" key="1">
    <citation type="submission" date="2022-03" db="EMBL/GenBank/DDBJ databases">
        <title>Novel taxa within the pig intestine.</title>
        <authorList>
            <person name="Wylensek D."/>
            <person name="Bishof K."/>
            <person name="Afrizal A."/>
            <person name="Clavel T."/>
        </authorList>
    </citation>
    <scope>NUCLEOTIDE SEQUENCE [LARGE SCALE GENOMIC DNA]</scope>
    <source>
        <strain evidence="14 15">CLA-KB-P133</strain>
    </source>
</reference>
<name>A0AB35TZS8_9FIRM</name>
<dbReference type="GO" id="GO:0003887">
    <property type="term" value="F:DNA-directed DNA polymerase activity"/>
    <property type="evidence" value="ECO:0007669"/>
    <property type="project" value="UniProtKB-UniRule"/>
</dbReference>
<feature type="domain" description="DNA polymerase III beta sliding clamp N-terminal" evidence="11">
    <location>
        <begin position="1"/>
        <end position="128"/>
    </location>
</feature>
<feature type="domain" description="DNA polymerase III beta sliding clamp central" evidence="12">
    <location>
        <begin position="139"/>
        <end position="251"/>
    </location>
</feature>
<dbReference type="RefSeq" id="WP_370595413.1">
    <property type="nucleotide sequence ID" value="NZ_JALBUR010000002.1"/>
</dbReference>
<dbReference type="GO" id="GO:0003677">
    <property type="term" value="F:DNA binding"/>
    <property type="evidence" value="ECO:0007669"/>
    <property type="project" value="UniProtKB-UniRule"/>
</dbReference>
<dbReference type="Gene3D" id="3.70.10.10">
    <property type="match status" value="1"/>
</dbReference>
<evidence type="ECO:0000259" key="13">
    <source>
        <dbReference type="Pfam" id="PF02768"/>
    </source>
</evidence>
<keyword evidence="6 10" id="KW-0548">Nucleotidyltransferase</keyword>
<comment type="caution">
    <text evidence="14">The sequence shown here is derived from an EMBL/GenBank/DDBJ whole genome shotgun (WGS) entry which is preliminary data.</text>
</comment>
<dbReference type="SUPFAM" id="SSF55979">
    <property type="entry name" value="DNA clamp"/>
    <property type="match status" value="3"/>
</dbReference>
<dbReference type="CDD" id="cd00140">
    <property type="entry name" value="beta_clamp"/>
    <property type="match status" value="1"/>
</dbReference>
<keyword evidence="7 10" id="KW-0235">DNA replication</keyword>
<accession>A0AB35TZS8</accession>
<sequence length="378" mass="41572">MNFTVSKNKFYAALQNVAHAISPNSPLPVLKGIKINANEPDNLILTASNNDLAIQTSLSNEQDKDLNLTIEEGGAVVIDAKYLLDIVHKIDGDTLHMEIIDGALTMVKGQNAQYRINGMKADTYPTIDLSKPADAITTKADQLAEIIDETAFAASDQETRPVLTGVNFTLHDGVLECTATDSYRLAKKTIPFASDLTFRVTIPAKSLNEVKAIMLQEADKDIEIAQNTKKAQFSNGTVLLQTRLLDGGYPDTDRLIPREFHHTLTIRRSTLLSALDRCIFKSDNMTVNRLQCSQDDVIFSNGSQEIGDFQQSLMEEGTKFEGDPIDISFSGAYVQQAARALKGDTIEICFSGPMKPFILKDPANDTILQLALPVRTYN</sequence>
<keyword evidence="15" id="KW-1185">Reference proteome</keyword>
<dbReference type="Pfam" id="PF02767">
    <property type="entry name" value="DNA_pol3_beta_2"/>
    <property type="match status" value="1"/>
</dbReference>
<dbReference type="Proteomes" id="UP001286174">
    <property type="component" value="Unassembled WGS sequence"/>
</dbReference>
<keyword evidence="8 10" id="KW-0239">DNA-directed DNA polymerase</keyword>
<comment type="subunit">
    <text evidence="10">Forms a ring-shaped head-to-tail homodimer around DNA.</text>
</comment>
<comment type="subcellular location">
    <subcellularLocation>
        <location evidence="1 10">Cytoplasm</location>
    </subcellularLocation>
</comment>
<evidence type="ECO:0000256" key="10">
    <source>
        <dbReference type="PIRNR" id="PIRNR000804"/>
    </source>
</evidence>
<dbReference type="PANTHER" id="PTHR30478">
    <property type="entry name" value="DNA POLYMERASE III SUBUNIT BETA"/>
    <property type="match status" value="1"/>
</dbReference>